<keyword evidence="1" id="KW-0732">Signal</keyword>
<evidence type="ECO:0000256" key="1">
    <source>
        <dbReference type="ARBA" id="ARBA00022729"/>
    </source>
</evidence>
<dbReference type="InterPro" id="IPR029031">
    <property type="entry name" value="Gingipain_N_sf"/>
</dbReference>
<dbReference type="NCBIfam" id="TIGR04183">
    <property type="entry name" value="Por_Secre_tail"/>
    <property type="match status" value="1"/>
</dbReference>
<dbReference type="InterPro" id="IPR001769">
    <property type="entry name" value="Gingipain"/>
</dbReference>
<dbReference type="CDD" id="cd02258">
    <property type="entry name" value="Peptidase_C25_N"/>
    <property type="match status" value="1"/>
</dbReference>
<sequence>MKKILYTILFLSFFLSYSQQKQFKIEWEGTRTLSTSSSKTVVPSFNKENFSFDHITGLKFVSQWELNQPINENTVKLTNVTYAPIVLSALKDVNIKTIPKQIIFVLKNSIARGKRYAYLEVSPIINDNGIYKKVLAFTITYNSTNSFRTTSNTSAITNSVLGQGTWYKFYIDKTGVFKLSKSFLNNLGVNTNGIDPRTIRVFGQGGTMLPLENAAFYPLDLTENAIKFVGGEDDVFNNSDYLLFYGVGPIGFNAESNTNNNVFVDKACYFINITPGINAKQIQINVEPTGNPDVIFDTFHDYQFYEVDEYNLVKIGRRWFGDRFDFDNEKFFDFEFPNMVTTEPINLKVYAAAVGEVPTTMQLKVNGNQVDNFSFQAINDPVLASQDFFIGDISVNSGNITVNLNYNNNGNPSSVGYLDYISIEATRSLSSNGKQFAFKNNNASLTAGIGQYNVSNASSIAEVWDVTDRNNVTTIINQDSNSTFSFVAQLGEIRRYIAIDPSDYYQPLNNSATQISNQDIKGSVFLDAQGQFQDVDYIIIARQDMLSQAQRLAQLDRNIYGLNVKVYTLQEIYNEFSSGNQDVAGIRNLVKYVYDNASAPDKKLKYLCLFGDASFDYKDRVANNTNVVPSWHTLNSFSLTSSLVSDDFYGMMDANEGGMGSSDKLDIAVGRILADTPQRAKELVDKLESYYQVEAYGNWRNNVLVISDDVDVAWESIIQNTTNFIGDEVTQNKPFFNVTKIHSDSFTQESSAGGERYPSVNKAIFDNVEVGALIINYFGHGGEDGLAGERIFDKINAQELTNVCKLNCFVTVTCEYSKFDNPLRPSAGEFLYWNKEGGAVGLITTTRQIFVSVGVAFNEILGEYLFSFGSNSYVSVAEALRLTKNDPSISGIAQRRLTFFIGDPAMKLAIPKSGIRLTKVNDVPITGNTDVLKALSYVKLEGEVVDGLGNLINDYNGVLTATIYDKGIDRQTLANDRTRDNNGQLIILDFETLGETIFRGQATVTNGVFTFDFIVPKDIGIPVGNGKVSFYSKKDNQFQDQSGFNFDIKIGGINENAAEDNIGPTIALFMNDENFVSGGITNESPTLLAKLQDENGINTSSGIGHDIIAILDGDETNPFKLNDYYTTEVDDYQNGTLTYPFRDLQPGLHTLTLKAWDVYNNSSTSEVQFVVFDENESLVIDNVLNYPNPFVNYTEFWFNHNSSEVLDVSVQVFTVSGKLVKTLNGQTTGGSKVTSSVSKDVVWDGKDDFGDKIGKGVYVYKLTVRSKQLNKTVEKYQKLVIL</sequence>
<reference evidence="3" key="1">
    <citation type="submission" date="2018-06" db="EMBL/GenBank/DDBJ databases">
        <authorList>
            <person name="Zhirakovskaya E."/>
        </authorList>
    </citation>
    <scope>NUCLEOTIDE SEQUENCE</scope>
</reference>
<proteinExistence type="predicted"/>
<gene>
    <name evidence="3" type="ORF">MNBD_BACTEROID02-1297</name>
</gene>
<dbReference type="SUPFAM" id="SSF52129">
    <property type="entry name" value="Caspase-like"/>
    <property type="match status" value="1"/>
</dbReference>
<dbReference type="Pfam" id="PF01364">
    <property type="entry name" value="Peptidase_C25"/>
    <property type="match status" value="1"/>
</dbReference>
<feature type="domain" description="Gingipain" evidence="2">
    <location>
        <begin position="537"/>
        <end position="908"/>
    </location>
</feature>
<evidence type="ECO:0000259" key="2">
    <source>
        <dbReference type="Pfam" id="PF01364"/>
    </source>
</evidence>
<dbReference type="Gene3D" id="3.40.50.1460">
    <property type="match status" value="1"/>
</dbReference>
<dbReference type="Gene3D" id="2.60.40.4070">
    <property type="match status" value="1"/>
</dbReference>
<dbReference type="InterPro" id="IPR029030">
    <property type="entry name" value="Caspase-like_dom_sf"/>
</dbReference>
<dbReference type="GO" id="GO:0006508">
    <property type="term" value="P:proteolysis"/>
    <property type="evidence" value="ECO:0007669"/>
    <property type="project" value="InterPro"/>
</dbReference>
<dbReference type="EMBL" id="UOEB01000269">
    <property type="protein sequence ID" value="VAV85972.1"/>
    <property type="molecule type" value="Genomic_DNA"/>
</dbReference>
<protein>
    <recommendedName>
        <fullName evidence="2">Gingipain domain-containing protein</fullName>
    </recommendedName>
</protein>
<dbReference type="GO" id="GO:0008234">
    <property type="term" value="F:cysteine-type peptidase activity"/>
    <property type="evidence" value="ECO:0007669"/>
    <property type="project" value="InterPro"/>
</dbReference>
<accession>A0A3B0R0B1</accession>
<dbReference type="NCBIfam" id="NF033707">
    <property type="entry name" value="T9SS_sortase"/>
    <property type="match status" value="1"/>
</dbReference>
<organism evidence="3">
    <name type="scientific">hydrothermal vent metagenome</name>
    <dbReference type="NCBI Taxonomy" id="652676"/>
    <lineage>
        <taxon>unclassified sequences</taxon>
        <taxon>metagenomes</taxon>
        <taxon>ecological metagenomes</taxon>
    </lineage>
</organism>
<dbReference type="InterPro" id="IPR026444">
    <property type="entry name" value="Secre_tail"/>
</dbReference>
<dbReference type="Gene3D" id="3.40.50.10390">
    <property type="entry name" value="Gingipain r, domain 1"/>
    <property type="match status" value="1"/>
</dbReference>
<evidence type="ECO:0000313" key="3">
    <source>
        <dbReference type="EMBL" id="VAV85972.1"/>
    </source>
</evidence>
<name>A0A3B0R0B1_9ZZZZ</name>